<feature type="modified residue" description="4-aspartylphosphate" evidence="6">
    <location>
        <position position="64"/>
    </location>
</feature>
<dbReference type="RefSeq" id="WP_007590005.1">
    <property type="nucleotide sequence ID" value="NZ_AKAU01000213.1"/>
</dbReference>
<dbReference type="GO" id="GO:0003677">
    <property type="term" value="F:DNA binding"/>
    <property type="evidence" value="ECO:0007669"/>
    <property type="project" value="UniProtKB-KW"/>
</dbReference>
<dbReference type="CDD" id="cd06170">
    <property type="entry name" value="LuxR_C_like"/>
    <property type="match status" value="1"/>
</dbReference>
<dbReference type="InterPro" id="IPR036388">
    <property type="entry name" value="WH-like_DNA-bd_sf"/>
</dbReference>
<dbReference type="SUPFAM" id="SSF46894">
    <property type="entry name" value="C-terminal effector domain of the bipartite response regulators"/>
    <property type="match status" value="1"/>
</dbReference>
<feature type="domain" description="Response regulatory" evidence="8">
    <location>
        <begin position="15"/>
        <end position="129"/>
    </location>
</feature>
<name>A0AAN1JC05_9BURK</name>
<dbReference type="Gene3D" id="3.40.50.2300">
    <property type="match status" value="1"/>
</dbReference>
<protein>
    <submittedName>
        <fullName evidence="9">DNA-binding response regulator</fullName>
    </submittedName>
    <submittedName>
        <fullName evidence="10">LuxR family transcriptional regulator</fullName>
    </submittedName>
</protein>
<dbReference type="GeneID" id="55531231"/>
<evidence type="ECO:0000313" key="10">
    <source>
        <dbReference type="EMBL" id="EIM96034.1"/>
    </source>
</evidence>
<evidence type="ECO:0000259" key="8">
    <source>
        <dbReference type="PROSITE" id="PS50110"/>
    </source>
</evidence>
<reference evidence="10 11" key="1">
    <citation type="journal article" date="2012" name="J. Bacteriol.">
        <title>Draft Genome Sequence of the Soil Bacterium Burkholderia terrae Strain BS001, Which Interacts with Fungal Surface Structures.</title>
        <authorList>
            <person name="Nazir R."/>
            <person name="Hansen M.A."/>
            <person name="Sorensen S."/>
            <person name="van Elsas J.D."/>
        </authorList>
    </citation>
    <scope>NUCLEOTIDE SEQUENCE [LARGE SCALE GENOMIC DNA]</scope>
    <source>
        <strain evidence="10 11">BS001</strain>
    </source>
</reference>
<dbReference type="Pfam" id="PF00072">
    <property type="entry name" value="Response_reg"/>
    <property type="match status" value="1"/>
</dbReference>
<keyword evidence="2" id="KW-0902">Two-component regulatory system</keyword>
<dbReference type="KEGG" id="phs:C2L64_23225"/>
<evidence type="ECO:0000256" key="6">
    <source>
        <dbReference type="PROSITE-ProRule" id="PRU00169"/>
    </source>
</evidence>
<dbReference type="EMBL" id="AKAU01000213">
    <property type="protein sequence ID" value="EIM96034.1"/>
    <property type="molecule type" value="Genomic_DNA"/>
</dbReference>
<dbReference type="GO" id="GO:0006355">
    <property type="term" value="P:regulation of DNA-templated transcription"/>
    <property type="evidence" value="ECO:0007669"/>
    <property type="project" value="InterPro"/>
</dbReference>
<evidence type="ECO:0000256" key="3">
    <source>
        <dbReference type="ARBA" id="ARBA00023015"/>
    </source>
</evidence>
<dbReference type="PANTHER" id="PTHR44688:SF16">
    <property type="entry name" value="DNA-BINDING TRANSCRIPTIONAL ACTIVATOR DEVR_DOSR"/>
    <property type="match status" value="1"/>
</dbReference>
<dbReference type="InterPro" id="IPR001789">
    <property type="entry name" value="Sig_transdc_resp-reg_receiver"/>
</dbReference>
<dbReference type="CDD" id="cd17537">
    <property type="entry name" value="REC_FixJ"/>
    <property type="match status" value="1"/>
</dbReference>
<evidence type="ECO:0000313" key="9">
    <source>
        <dbReference type="EMBL" id="AUT71218.1"/>
    </source>
</evidence>
<keyword evidence="4 9" id="KW-0238">DNA-binding</keyword>
<dbReference type="EMBL" id="CP026106">
    <property type="protein sequence ID" value="AUT71218.1"/>
    <property type="molecule type" value="Genomic_DNA"/>
</dbReference>
<feature type="domain" description="HTH luxR-type" evidence="7">
    <location>
        <begin position="145"/>
        <end position="210"/>
    </location>
</feature>
<dbReference type="SUPFAM" id="SSF52172">
    <property type="entry name" value="CheY-like"/>
    <property type="match status" value="1"/>
</dbReference>
<dbReference type="Pfam" id="PF00196">
    <property type="entry name" value="GerE"/>
    <property type="match status" value="1"/>
</dbReference>
<dbReference type="PRINTS" id="PR00038">
    <property type="entry name" value="HTHLUXR"/>
</dbReference>
<evidence type="ECO:0000256" key="2">
    <source>
        <dbReference type="ARBA" id="ARBA00023012"/>
    </source>
</evidence>
<evidence type="ECO:0000313" key="12">
    <source>
        <dbReference type="Proteomes" id="UP000236649"/>
    </source>
</evidence>
<organism evidence="9 12">
    <name type="scientific">Paraburkholderia hospita</name>
    <dbReference type="NCBI Taxonomy" id="169430"/>
    <lineage>
        <taxon>Bacteria</taxon>
        <taxon>Pseudomonadati</taxon>
        <taxon>Pseudomonadota</taxon>
        <taxon>Betaproteobacteria</taxon>
        <taxon>Burkholderiales</taxon>
        <taxon>Burkholderiaceae</taxon>
        <taxon>Paraburkholderia</taxon>
    </lineage>
</organism>
<accession>A0AAN1JC05</accession>
<keyword evidence="1 6" id="KW-0597">Phosphoprotein</keyword>
<dbReference type="InterPro" id="IPR016032">
    <property type="entry name" value="Sig_transdc_resp-reg_C-effctor"/>
</dbReference>
<proteinExistence type="predicted"/>
<evidence type="ECO:0000256" key="1">
    <source>
        <dbReference type="ARBA" id="ARBA00022553"/>
    </source>
</evidence>
<dbReference type="SMART" id="SM00421">
    <property type="entry name" value="HTH_LUXR"/>
    <property type="match status" value="1"/>
</dbReference>
<dbReference type="PROSITE" id="PS00622">
    <property type="entry name" value="HTH_LUXR_1"/>
    <property type="match status" value="1"/>
</dbReference>
<sequence length="218" mass="24111">MKNQEGSGLIVREQVVYIVEDEPAMREAVTTLLRSVDFDVCAFATAREFFECSRPDVPSCLILDVRLQGQSGLSVQDQIVESGIDIPIIFMTAHGDIAMTVKAMKSGAADFLAKPFRDQDILDAVERALRTDESRRAKEHAFSRLRKRYESLTPREREIIALVASGLQNKQIAAHLGLSEITVKVHRGHAMQKMDSRSIADFVLKAKALGVAGGNERA</sequence>
<evidence type="ECO:0000256" key="5">
    <source>
        <dbReference type="ARBA" id="ARBA00023163"/>
    </source>
</evidence>
<dbReference type="Gene3D" id="1.10.10.10">
    <property type="entry name" value="Winged helix-like DNA-binding domain superfamily/Winged helix DNA-binding domain"/>
    <property type="match status" value="1"/>
</dbReference>
<reference evidence="9 12" key="2">
    <citation type="submission" date="2018-01" db="EMBL/GenBank/DDBJ databases">
        <title>Species boundaries and ecological features among Paraburkholderia terrae DSMZ17804T, P. hospita DSMZ17164T and P. caribensis DSMZ13236T.</title>
        <authorList>
            <person name="Pratama A.A."/>
        </authorList>
    </citation>
    <scope>NUCLEOTIDE SEQUENCE [LARGE SCALE GENOMIC DNA]</scope>
    <source>
        <strain evidence="9 12">DSM 17164</strain>
    </source>
</reference>
<keyword evidence="11" id="KW-1185">Reference proteome</keyword>
<dbReference type="PANTHER" id="PTHR44688">
    <property type="entry name" value="DNA-BINDING TRANSCRIPTIONAL ACTIVATOR DEVR_DOSR"/>
    <property type="match status" value="1"/>
</dbReference>
<dbReference type="SMART" id="SM00448">
    <property type="entry name" value="REC"/>
    <property type="match status" value="1"/>
</dbReference>
<evidence type="ECO:0000256" key="4">
    <source>
        <dbReference type="ARBA" id="ARBA00023125"/>
    </source>
</evidence>
<dbReference type="PROSITE" id="PS50043">
    <property type="entry name" value="HTH_LUXR_2"/>
    <property type="match status" value="1"/>
</dbReference>
<dbReference type="Proteomes" id="UP000004980">
    <property type="component" value="Unassembled WGS sequence"/>
</dbReference>
<dbReference type="GO" id="GO:0000160">
    <property type="term" value="P:phosphorelay signal transduction system"/>
    <property type="evidence" value="ECO:0007669"/>
    <property type="project" value="UniProtKB-KW"/>
</dbReference>
<dbReference type="FunFam" id="3.40.50.2300:FF:000018">
    <property type="entry name" value="DNA-binding transcriptional regulator NtrC"/>
    <property type="match status" value="1"/>
</dbReference>
<dbReference type="AlphaFoldDB" id="A0AAN1JC05"/>
<gene>
    <name evidence="9" type="ORF">C2L64_23225</name>
    <name evidence="10" type="ORF">WQE_36500</name>
</gene>
<dbReference type="InterPro" id="IPR011006">
    <property type="entry name" value="CheY-like_superfamily"/>
</dbReference>
<dbReference type="InterPro" id="IPR000792">
    <property type="entry name" value="Tscrpt_reg_LuxR_C"/>
</dbReference>
<keyword evidence="3" id="KW-0805">Transcription regulation</keyword>
<dbReference type="Proteomes" id="UP000236649">
    <property type="component" value="Chromosome 2"/>
</dbReference>
<keyword evidence="5" id="KW-0804">Transcription</keyword>
<dbReference type="PROSITE" id="PS50110">
    <property type="entry name" value="RESPONSE_REGULATORY"/>
    <property type="match status" value="1"/>
</dbReference>
<evidence type="ECO:0000259" key="7">
    <source>
        <dbReference type="PROSITE" id="PS50043"/>
    </source>
</evidence>
<evidence type="ECO:0000313" key="11">
    <source>
        <dbReference type="Proteomes" id="UP000004980"/>
    </source>
</evidence>